<gene>
    <name evidence="3" type="ORF">BV98_000479</name>
</gene>
<dbReference type="EMBL" id="JFZA02000002">
    <property type="protein sequence ID" value="KFG91623.1"/>
    <property type="molecule type" value="Genomic_DNA"/>
</dbReference>
<evidence type="ECO:0000256" key="1">
    <source>
        <dbReference type="SAM" id="Phobius"/>
    </source>
</evidence>
<feature type="transmembrane region" description="Helical" evidence="1">
    <location>
        <begin position="88"/>
        <end position="105"/>
    </location>
</feature>
<evidence type="ECO:0000313" key="3">
    <source>
        <dbReference type="EMBL" id="KFG91623.1"/>
    </source>
</evidence>
<feature type="transmembrane region" description="Helical" evidence="1">
    <location>
        <begin position="372"/>
        <end position="396"/>
    </location>
</feature>
<dbReference type="eggNOG" id="COG3225">
    <property type="taxonomic scope" value="Bacteria"/>
</dbReference>
<proteinExistence type="predicted"/>
<dbReference type="STRING" id="76947.GCA_002080435_02470"/>
<protein>
    <submittedName>
        <fullName evidence="3">ABC-type uncharacterized transporter</fullName>
    </submittedName>
</protein>
<feature type="domain" description="ABC-type uncharacterised transport system" evidence="2">
    <location>
        <begin position="153"/>
        <end position="257"/>
    </location>
</feature>
<evidence type="ECO:0000259" key="2">
    <source>
        <dbReference type="Pfam" id="PF09822"/>
    </source>
</evidence>
<feature type="transmembrane region" description="Helical" evidence="1">
    <location>
        <begin position="7"/>
        <end position="28"/>
    </location>
</feature>
<name>A0A086PE05_SPHHM</name>
<organism evidence="3 4">
    <name type="scientific">Sphingobium herbicidovorans (strain ATCC 700291 / DSM 11019 / CCUG 56400 / KCTC 2939 / LMG 18315 / NBRC 16415 / MH)</name>
    <name type="common">Sphingomonas herbicidovorans</name>
    <dbReference type="NCBI Taxonomy" id="1219045"/>
    <lineage>
        <taxon>Bacteria</taxon>
        <taxon>Pseudomonadati</taxon>
        <taxon>Pseudomonadota</taxon>
        <taxon>Alphaproteobacteria</taxon>
        <taxon>Sphingomonadales</taxon>
        <taxon>Sphingomonadaceae</taxon>
        <taxon>Sphingobium</taxon>
    </lineage>
</organism>
<dbReference type="PATRIC" id="fig|1219045.3.peg.487"/>
<evidence type="ECO:0000313" key="4">
    <source>
        <dbReference type="Proteomes" id="UP000024284"/>
    </source>
</evidence>
<comment type="caution">
    <text evidence="3">The sequence shown here is derived from an EMBL/GenBank/DDBJ whole genome shotgun (WGS) entry which is preliminary data.</text>
</comment>
<feature type="transmembrane region" description="Helical" evidence="1">
    <location>
        <begin position="34"/>
        <end position="51"/>
    </location>
</feature>
<dbReference type="RefSeq" id="WP_051907979.1">
    <property type="nucleotide sequence ID" value="NZ_BCZD01000019.1"/>
</dbReference>
<reference evidence="3" key="1">
    <citation type="submission" date="2014-08" db="EMBL/GenBank/DDBJ databases">
        <title>Draft genome sequences of Sphingobium herbicidovorans.</title>
        <authorList>
            <person name="Gan H.M."/>
            <person name="Gan H.Y."/>
            <person name="Savka M.A."/>
        </authorList>
    </citation>
    <scope>NUCLEOTIDE SEQUENCE [LARGE SCALE GENOMIC DNA]</scope>
    <source>
        <strain evidence="3">NBRC 16415</strain>
    </source>
</reference>
<dbReference type="AlphaFoldDB" id="A0A086PE05"/>
<sequence length="412" mass="44529">MTAALRTFVMSCAGQFIFLLAGLPALLRTGQVDLLAWVWPALILVMVAAVVRMRRSTFHAVWIGAGSLGTVILFSWLATGRLPGHVEIAWLSLIGILAVGAGLSLPRRRRMGLLLIGMAGLACWLSAEPPIKPTKERPVLAVISALPLFWRDGDGGIQSQSDAPIIKILRQRFDVRPIDSPLSPGMQGAKAVLLAQPRGLSDAELSSLDDWVRRGGNMVLLADPLLRWPSSLPLGDRRRAPAVTMLAPLLARWGVALLPPSSTGEERQMLADGRLLTTMAASSFAVRDPSNCRVEQNALIAHCSLGRGQAVLVADADLIDDRLWLVDEAAPLNMREWSADTPGFLVEQLGGGPVDSRSWLKSVATLTLALRWSIIAAIIWAIMGSVVSLGCLRGFVDRSFGRRPAFAQLDRE</sequence>
<dbReference type="Proteomes" id="UP000024284">
    <property type="component" value="Unassembled WGS sequence"/>
</dbReference>
<keyword evidence="4" id="KW-1185">Reference proteome</keyword>
<feature type="transmembrane region" description="Helical" evidence="1">
    <location>
        <begin position="112"/>
        <end position="127"/>
    </location>
</feature>
<keyword evidence="1" id="KW-1133">Transmembrane helix</keyword>
<keyword evidence="1" id="KW-0472">Membrane</keyword>
<accession>A0A086PE05</accession>
<dbReference type="Pfam" id="PF09822">
    <property type="entry name" value="ABC_transp_aux"/>
    <property type="match status" value="1"/>
</dbReference>
<dbReference type="InterPro" id="IPR019196">
    <property type="entry name" value="ABC_transp_unknown"/>
</dbReference>
<keyword evidence="1" id="KW-0812">Transmembrane</keyword>
<feature type="transmembrane region" description="Helical" evidence="1">
    <location>
        <begin position="58"/>
        <end position="76"/>
    </location>
</feature>